<reference evidence="3" key="1">
    <citation type="submission" date="2022-07" db="EMBL/GenBank/DDBJ databases">
        <title>Phylogenomic reconstructions and comparative analyses of Kickxellomycotina fungi.</title>
        <authorList>
            <person name="Reynolds N.K."/>
            <person name="Stajich J.E."/>
            <person name="Barry K."/>
            <person name="Grigoriev I.V."/>
            <person name="Crous P."/>
            <person name="Smith M.E."/>
        </authorList>
    </citation>
    <scope>NUCLEOTIDE SEQUENCE</scope>
    <source>
        <strain evidence="3">RSA 567</strain>
    </source>
</reference>
<evidence type="ECO:0000313" key="4">
    <source>
        <dbReference type="Proteomes" id="UP001151582"/>
    </source>
</evidence>
<dbReference type="AlphaFoldDB" id="A0A9W8EES5"/>
<feature type="signal peptide" evidence="2">
    <location>
        <begin position="1"/>
        <end position="21"/>
    </location>
</feature>
<feature type="chain" id="PRO_5040717649" evidence="2">
    <location>
        <begin position="22"/>
        <end position="289"/>
    </location>
</feature>
<organism evidence="3 4">
    <name type="scientific">Dimargaris verticillata</name>
    <dbReference type="NCBI Taxonomy" id="2761393"/>
    <lineage>
        <taxon>Eukaryota</taxon>
        <taxon>Fungi</taxon>
        <taxon>Fungi incertae sedis</taxon>
        <taxon>Zoopagomycota</taxon>
        <taxon>Kickxellomycotina</taxon>
        <taxon>Dimargaritomycetes</taxon>
        <taxon>Dimargaritales</taxon>
        <taxon>Dimargaritaceae</taxon>
        <taxon>Dimargaris</taxon>
    </lineage>
</organism>
<feature type="compositionally biased region" description="Basic residues" evidence="1">
    <location>
        <begin position="267"/>
        <end position="280"/>
    </location>
</feature>
<accession>A0A9W8EES5</accession>
<keyword evidence="2" id="KW-0732">Signal</keyword>
<dbReference type="EMBL" id="JANBQB010000044">
    <property type="protein sequence ID" value="KAJ1983697.1"/>
    <property type="molecule type" value="Genomic_DNA"/>
</dbReference>
<evidence type="ECO:0000313" key="3">
    <source>
        <dbReference type="EMBL" id="KAJ1983697.1"/>
    </source>
</evidence>
<proteinExistence type="predicted"/>
<sequence length="289" mass="33277">MRLSTTFITIGLLALIGTAYASPVDFDNEEAGGVDALQESPADSDNAPLERRKIGGLAIPLFHSFRQQDSDYYKGYQRTDTESDKSLLINHTENDESLKQLHRRKIGGLDIPLFHAFRQQDDPFGSDYHRVETESDKSLLINHFENDEEGRNRVYHHKGYRHHAPSHGYGGHHGGHYDGHHKHHRRDFFGMYTPLFTKFRSKYDTHDKAAYRDKTDVSNKILWANWQHTAASKNKYDTHDKAAYRDKTDVSNKILWANWQHTAASKKYPHHHKGHGHGHGYGKGYGSEY</sequence>
<keyword evidence="4" id="KW-1185">Reference proteome</keyword>
<name>A0A9W8EES5_9FUNG</name>
<evidence type="ECO:0000256" key="1">
    <source>
        <dbReference type="SAM" id="MobiDB-lite"/>
    </source>
</evidence>
<evidence type="ECO:0000256" key="2">
    <source>
        <dbReference type="SAM" id="SignalP"/>
    </source>
</evidence>
<dbReference type="Proteomes" id="UP001151582">
    <property type="component" value="Unassembled WGS sequence"/>
</dbReference>
<dbReference type="OrthoDB" id="10616679at2759"/>
<protein>
    <submittedName>
        <fullName evidence="3">Uncharacterized protein</fullName>
    </submittedName>
</protein>
<gene>
    <name evidence="3" type="ORF">H4R34_001125</name>
</gene>
<comment type="caution">
    <text evidence="3">The sequence shown here is derived from an EMBL/GenBank/DDBJ whole genome shotgun (WGS) entry which is preliminary data.</text>
</comment>
<feature type="region of interest" description="Disordered" evidence="1">
    <location>
        <begin position="267"/>
        <end position="289"/>
    </location>
</feature>